<name>A0AAP0JTS0_9MAGN</name>
<evidence type="ECO:0000313" key="3">
    <source>
        <dbReference type="EMBL" id="KAK9140037.1"/>
    </source>
</evidence>
<dbReference type="GO" id="GO:0016491">
    <property type="term" value="F:oxidoreductase activity"/>
    <property type="evidence" value="ECO:0007669"/>
    <property type="project" value="UniProtKB-KW"/>
</dbReference>
<reference evidence="3 4" key="1">
    <citation type="submission" date="2024-01" db="EMBL/GenBank/DDBJ databases">
        <title>Genome assemblies of Stephania.</title>
        <authorList>
            <person name="Yang L."/>
        </authorList>
    </citation>
    <scope>NUCLEOTIDE SEQUENCE [LARGE SCALE GENOMIC DNA]</scope>
    <source>
        <strain evidence="3">JXDWG</strain>
        <tissue evidence="3">Leaf</tissue>
    </source>
</reference>
<dbReference type="Proteomes" id="UP001419268">
    <property type="component" value="Unassembled WGS sequence"/>
</dbReference>
<dbReference type="Gene3D" id="3.20.20.100">
    <property type="entry name" value="NADP-dependent oxidoreductase domain"/>
    <property type="match status" value="2"/>
</dbReference>
<dbReference type="PANTHER" id="PTHR43625:SF81">
    <property type="entry name" value="OS01G0618100 PROTEIN"/>
    <property type="match status" value="1"/>
</dbReference>
<dbReference type="SUPFAM" id="SSF51430">
    <property type="entry name" value="NAD(P)-linked oxidoreductase"/>
    <property type="match status" value="1"/>
</dbReference>
<dbReference type="GO" id="GO:0005737">
    <property type="term" value="C:cytoplasm"/>
    <property type="evidence" value="ECO:0007669"/>
    <property type="project" value="TreeGrafter"/>
</dbReference>
<keyword evidence="2" id="KW-0560">Oxidoreductase</keyword>
<sequence>MQSLIFISSCRNDYFRKQPSIGYELNLLEIKVQFKPKQLSIVAAINKLITTYYLIKINSFELLEIGIAYLEVSKLGFGCMGLSGLYNDLVFEDIGIIIIKYAFSKGITFFDTVDVYGANANKILVGKPQELDMEYIDLYYQRRVCTSIPIEETVVHPRFTEDGINKNKIQYARVASLVAKYGCLPAQLAFTWINHQGDDVIPIPARIDRRAVLYDFVERNQAKVGRRELAERKNQRRG</sequence>
<proteinExistence type="predicted"/>
<accession>A0AAP0JTS0</accession>
<keyword evidence="1" id="KW-0521">NADP</keyword>
<dbReference type="InterPro" id="IPR036812">
    <property type="entry name" value="NAD(P)_OxRdtase_dom_sf"/>
</dbReference>
<dbReference type="EMBL" id="JBBNAG010000004">
    <property type="protein sequence ID" value="KAK9140037.1"/>
    <property type="molecule type" value="Genomic_DNA"/>
</dbReference>
<evidence type="ECO:0000256" key="1">
    <source>
        <dbReference type="ARBA" id="ARBA00022857"/>
    </source>
</evidence>
<evidence type="ECO:0000256" key="2">
    <source>
        <dbReference type="ARBA" id="ARBA00023002"/>
    </source>
</evidence>
<evidence type="ECO:0008006" key="5">
    <source>
        <dbReference type="Google" id="ProtNLM"/>
    </source>
</evidence>
<dbReference type="InterPro" id="IPR050791">
    <property type="entry name" value="Aldo-Keto_reductase"/>
</dbReference>
<protein>
    <recommendedName>
        <fullName evidence="5">NADP-dependent oxidoreductase domain-containing protein</fullName>
    </recommendedName>
</protein>
<organism evidence="3 4">
    <name type="scientific">Stephania cephalantha</name>
    <dbReference type="NCBI Taxonomy" id="152367"/>
    <lineage>
        <taxon>Eukaryota</taxon>
        <taxon>Viridiplantae</taxon>
        <taxon>Streptophyta</taxon>
        <taxon>Embryophyta</taxon>
        <taxon>Tracheophyta</taxon>
        <taxon>Spermatophyta</taxon>
        <taxon>Magnoliopsida</taxon>
        <taxon>Ranunculales</taxon>
        <taxon>Menispermaceae</taxon>
        <taxon>Menispermoideae</taxon>
        <taxon>Cissampelideae</taxon>
        <taxon>Stephania</taxon>
    </lineage>
</organism>
<dbReference type="AlphaFoldDB" id="A0AAP0JTS0"/>
<dbReference type="PANTHER" id="PTHR43625">
    <property type="entry name" value="AFLATOXIN B1 ALDEHYDE REDUCTASE"/>
    <property type="match status" value="1"/>
</dbReference>
<keyword evidence="4" id="KW-1185">Reference proteome</keyword>
<comment type="caution">
    <text evidence="3">The sequence shown here is derived from an EMBL/GenBank/DDBJ whole genome shotgun (WGS) entry which is preliminary data.</text>
</comment>
<gene>
    <name evidence="3" type="ORF">Scep_009718</name>
</gene>
<evidence type="ECO:0000313" key="4">
    <source>
        <dbReference type="Proteomes" id="UP001419268"/>
    </source>
</evidence>